<dbReference type="InterPro" id="IPR006689">
    <property type="entry name" value="Small_GTPase_ARF/SAR"/>
</dbReference>
<dbReference type="EMBL" id="ADFV01053798">
    <property type="status" value="NOT_ANNOTATED_CDS"/>
    <property type="molecule type" value="Genomic_DNA"/>
</dbReference>
<keyword evidence="4" id="KW-0519">Myristate</keyword>
<organism evidence="14 15">
    <name type="scientific">Nomascus leucogenys</name>
    <name type="common">Northern white-cheeked gibbon</name>
    <name type="synonym">Hylobates leucogenys</name>
    <dbReference type="NCBI Taxonomy" id="61853"/>
    <lineage>
        <taxon>Eukaryota</taxon>
        <taxon>Metazoa</taxon>
        <taxon>Chordata</taxon>
        <taxon>Craniata</taxon>
        <taxon>Vertebrata</taxon>
        <taxon>Euteleostomi</taxon>
        <taxon>Mammalia</taxon>
        <taxon>Eutheria</taxon>
        <taxon>Euarchontoglires</taxon>
        <taxon>Primates</taxon>
        <taxon>Haplorrhini</taxon>
        <taxon>Catarrhini</taxon>
        <taxon>Hylobatidae</taxon>
        <taxon>Nomascus</taxon>
    </lineage>
</organism>
<dbReference type="InterPro" id="IPR024156">
    <property type="entry name" value="Small_GTPase_ARF"/>
</dbReference>
<dbReference type="GO" id="GO:0003924">
    <property type="term" value="F:GTPase activity"/>
    <property type="evidence" value="ECO:0007669"/>
    <property type="project" value="InterPro"/>
</dbReference>
<dbReference type="OMA" id="FRKMECA"/>
<dbReference type="GO" id="GO:0016192">
    <property type="term" value="P:vesicle-mediated transport"/>
    <property type="evidence" value="ECO:0007669"/>
    <property type="project" value="UniProtKB-KW"/>
</dbReference>
<protein>
    <submittedName>
        <fullName evidence="14">Uncharacterized protein</fullName>
    </submittedName>
</protein>
<keyword evidence="3" id="KW-0813">Transport</keyword>
<evidence type="ECO:0000256" key="13">
    <source>
        <dbReference type="RuleBase" id="RU003925"/>
    </source>
</evidence>
<dbReference type="InterPro" id="IPR005225">
    <property type="entry name" value="Small_GTP-bd"/>
</dbReference>
<evidence type="ECO:0000256" key="12">
    <source>
        <dbReference type="PIRSR" id="PIRSR606689-2"/>
    </source>
</evidence>
<name>A0A2I3HTF8_NOMLE</name>
<keyword evidence="12" id="KW-0479">Metal-binding</keyword>
<dbReference type="GO" id="GO:0015031">
    <property type="term" value="P:protein transport"/>
    <property type="evidence" value="ECO:0007669"/>
    <property type="project" value="UniProtKB-KW"/>
</dbReference>
<keyword evidence="9 11" id="KW-0342">GTP-binding</keyword>
<keyword evidence="8" id="KW-0333">Golgi apparatus</keyword>
<dbReference type="Proteomes" id="UP000001073">
    <property type="component" value="Chromosome 5"/>
</dbReference>
<feature type="binding site" evidence="12">
    <location>
        <position position="48"/>
    </location>
    <ligand>
        <name>Mg(2+)</name>
        <dbReference type="ChEBI" id="CHEBI:18420"/>
    </ligand>
</feature>
<keyword evidence="10" id="KW-0449">Lipoprotein</keyword>
<evidence type="ECO:0000256" key="3">
    <source>
        <dbReference type="ARBA" id="ARBA00022448"/>
    </source>
</evidence>
<reference evidence="14" key="3">
    <citation type="submission" date="2025-09" db="UniProtKB">
        <authorList>
            <consortium name="Ensembl"/>
        </authorList>
    </citation>
    <scope>IDENTIFICATION</scope>
</reference>
<evidence type="ECO:0000313" key="15">
    <source>
        <dbReference type="Proteomes" id="UP000001073"/>
    </source>
</evidence>
<keyword evidence="7" id="KW-0653">Protein transport</keyword>
<keyword evidence="5 11" id="KW-0547">Nucleotide-binding</keyword>
<dbReference type="Pfam" id="PF00025">
    <property type="entry name" value="Arf"/>
    <property type="match status" value="1"/>
</dbReference>
<evidence type="ECO:0000256" key="10">
    <source>
        <dbReference type="ARBA" id="ARBA00023288"/>
    </source>
</evidence>
<accession>A0A2I3HTF8</accession>
<evidence type="ECO:0000256" key="4">
    <source>
        <dbReference type="ARBA" id="ARBA00022707"/>
    </source>
</evidence>
<evidence type="ECO:0000256" key="5">
    <source>
        <dbReference type="ARBA" id="ARBA00022741"/>
    </source>
</evidence>
<keyword evidence="6" id="KW-0931">ER-Golgi transport</keyword>
<reference evidence="14 15" key="1">
    <citation type="submission" date="2012-10" db="EMBL/GenBank/DDBJ databases">
        <authorList>
            <consortium name="Gibbon Genome Sequencing Consortium"/>
        </authorList>
    </citation>
    <scope>NUCLEOTIDE SEQUENCE [LARGE SCALE GENOMIC DNA]</scope>
</reference>
<dbReference type="GO" id="GO:0046872">
    <property type="term" value="F:metal ion binding"/>
    <property type="evidence" value="ECO:0007669"/>
    <property type="project" value="UniProtKB-KW"/>
</dbReference>
<dbReference type="GO" id="GO:0005794">
    <property type="term" value="C:Golgi apparatus"/>
    <property type="evidence" value="ECO:0007669"/>
    <property type="project" value="UniProtKB-SubCell"/>
</dbReference>
<evidence type="ECO:0000256" key="7">
    <source>
        <dbReference type="ARBA" id="ARBA00022927"/>
    </source>
</evidence>
<evidence type="ECO:0000256" key="8">
    <source>
        <dbReference type="ARBA" id="ARBA00023034"/>
    </source>
</evidence>
<reference evidence="14" key="2">
    <citation type="submission" date="2025-08" db="UniProtKB">
        <authorList>
            <consortium name="Ensembl"/>
        </authorList>
    </citation>
    <scope>IDENTIFICATION</scope>
</reference>
<dbReference type="FunFam" id="3.40.50.300:FF:003500">
    <property type="entry name" value="ADP-ribosylation factor 1"/>
    <property type="match status" value="1"/>
</dbReference>
<dbReference type="GO" id="GO:0005525">
    <property type="term" value="F:GTP binding"/>
    <property type="evidence" value="ECO:0007669"/>
    <property type="project" value="UniProtKB-KW"/>
</dbReference>
<dbReference type="AlphaFoldDB" id="A0A2I3HTF8"/>
<dbReference type="SUPFAM" id="SSF52540">
    <property type="entry name" value="P-loop containing nucleoside triphosphate hydrolases"/>
    <property type="match status" value="1"/>
</dbReference>
<dbReference type="PANTHER" id="PTHR11711">
    <property type="entry name" value="ADP RIBOSYLATION FACTOR-RELATED"/>
    <property type="match status" value="1"/>
</dbReference>
<dbReference type="InParanoid" id="A0A2I3HTF8"/>
<evidence type="ECO:0000256" key="1">
    <source>
        <dbReference type="ARBA" id="ARBA00004555"/>
    </source>
</evidence>
<dbReference type="SMART" id="SM00177">
    <property type="entry name" value="ARF"/>
    <property type="match status" value="1"/>
</dbReference>
<dbReference type="Ensembl" id="ENSNLET00000051287.1">
    <property type="protein sequence ID" value="ENSNLEP00000046761.1"/>
    <property type="gene ID" value="ENSNLEG00000028471.1"/>
</dbReference>
<evidence type="ECO:0000256" key="6">
    <source>
        <dbReference type="ARBA" id="ARBA00022892"/>
    </source>
</evidence>
<dbReference type="STRING" id="61853.ENSNLEP00000046761"/>
<feature type="binding site" evidence="11">
    <location>
        <begin position="24"/>
        <end position="31"/>
    </location>
    <ligand>
        <name>GTP</name>
        <dbReference type="ChEBI" id="CHEBI:37565"/>
    </ligand>
</feature>
<comment type="subcellular location">
    <subcellularLocation>
        <location evidence="1">Golgi apparatus</location>
    </subcellularLocation>
</comment>
<evidence type="ECO:0000256" key="9">
    <source>
        <dbReference type="ARBA" id="ARBA00023134"/>
    </source>
</evidence>
<evidence type="ECO:0000256" key="2">
    <source>
        <dbReference type="ARBA" id="ARBA00010290"/>
    </source>
</evidence>
<dbReference type="Gene3D" id="3.40.50.300">
    <property type="entry name" value="P-loop containing nucleotide triphosphate hydrolases"/>
    <property type="match status" value="1"/>
</dbReference>
<proteinExistence type="inferred from homology"/>
<sequence>MGLTISSFFSHLFDKKQMHILMVGLDAAGKTTTPYELKLGEIVTTIPTIGCNVEGVDYKNICFTVWDAGGQDRIRPLRKNYFPNTQHLIFVVDSNNRERIKEVAGELQKLLLVDELREAVLLLFENHTTCITQGTGLYERLDQLSKEFSKC</sequence>
<feature type="binding site" evidence="12">
    <location>
        <position position="31"/>
    </location>
    <ligand>
        <name>Mg(2+)</name>
        <dbReference type="ChEBI" id="CHEBI:18420"/>
    </ligand>
</feature>
<dbReference type="PRINTS" id="PR00328">
    <property type="entry name" value="SAR1GTPBP"/>
</dbReference>
<comment type="similarity">
    <text evidence="2 13">Belongs to the small GTPase superfamily. Arf family.</text>
</comment>
<evidence type="ECO:0000256" key="11">
    <source>
        <dbReference type="PIRSR" id="PIRSR606689-1"/>
    </source>
</evidence>
<keyword evidence="15" id="KW-1185">Reference proteome</keyword>
<dbReference type="PROSITE" id="PS51417">
    <property type="entry name" value="ARF"/>
    <property type="match status" value="1"/>
</dbReference>
<feature type="binding site" evidence="11">
    <location>
        <position position="70"/>
    </location>
    <ligand>
        <name>GTP</name>
        <dbReference type="ChEBI" id="CHEBI:37565"/>
    </ligand>
</feature>
<evidence type="ECO:0000313" key="14">
    <source>
        <dbReference type="Ensembl" id="ENSNLEP00000046761.1"/>
    </source>
</evidence>
<dbReference type="GeneTree" id="ENSGT00940000156297"/>
<keyword evidence="12" id="KW-0460">Magnesium</keyword>
<dbReference type="NCBIfam" id="TIGR00231">
    <property type="entry name" value="small_GTP"/>
    <property type="match status" value="1"/>
</dbReference>
<dbReference type="InterPro" id="IPR027417">
    <property type="entry name" value="P-loop_NTPase"/>
</dbReference>